<dbReference type="PANTHER" id="PTHR22911:SF137">
    <property type="entry name" value="SOLUTE CARRIER FAMILY 35 MEMBER G2-RELATED"/>
    <property type="match status" value="1"/>
</dbReference>
<keyword evidence="7 8" id="KW-0472">Membrane</keyword>
<accession>A0AAU7W992</accession>
<gene>
    <name evidence="10" type="primary">rarD</name>
    <name evidence="10" type="ORF">ABIQ69_04500</name>
</gene>
<feature type="transmembrane region" description="Helical" evidence="8">
    <location>
        <begin position="116"/>
        <end position="134"/>
    </location>
</feature>
<comment type="subcellular location">
    <subcellularLocation>
        <location evidence="1">Cell membrane</location>
        <topology evidence="1">Multi-pass membrane protein</topology>
    </subcellularLocation>
</comment>
<dbReference type="GO" id="GO:0005886">
    <property type="term" value="C:plasma membrane"/>
    <property type="evidence" value="ECO:0007669"/>
    <property type="project" value="UniProtKB-SubCell"/>
</dbReference>
<evidence type="ECO:0000256" key="3">
    <source>
        <dbReference type="ARBA" id="ARBA00022448"/>
    </source>
</evidence>
<keyword evidence="5 8" id="KW-0812">Transmembrane</keyword>
<evidence type="ECO:0000313" key="10">
    <source>
        <dbReference type="EMBL" id="XBX83191.1"/>
    </source>
</evidence>
<feature type="transmembrane region" description="Helical" evidence="8">
    <location>
        <begin position="85"/>
        <end position="104"/>
    </location>
</feature>
<feature type="transmembrane region" description="Helical" evidence="8">
    <location>
        <begin position="141"/>
        <end position="158"/>
    </location>
</feature>
<organism evidence="10">
    <name type="scientific">Agromyces sp. G08B096</name>
    <dbReference type="NCBI Taxonomy" id="3156399"/>
    <lineage>
        <taxon>Bacteria</taxon>
        <taxon>Bacillati</taxon>
        <taxon>Actinomycetota</taxon>
        <taxon>Actinomycetes</taxon>
        <taxon>Micrococcales</taxon>
        <taxon>Microbacteriaceae</taxon>
        <taxon>Agromyces</taxon>
    </lineage>
</organism>
<dbReference type="PANTHER" id="PTHR22911">
    <property type="entry name" value="ACYL-MALONYL CONDENSING ENZYME-RELATED"/>
    <property type="match status" value="1"/>
</dbReference>
<name>A0AAU7W992_9MICO</name>
<reference evidence="10" key="1">
    <citation type="submission" date="2024-05" db="EMBL/GenBank/DDBJ databases">
        <authorList>
            <person name="Yu L."/>
        </authorList>
    </citation>
    <scope>NUCLEOTIDE SEQUENCE</scope>
    <source>
        <strain evidence="10">G08B096</strain>
    </source>
</reference>
<sequence length="317" mass="34195">MRTPSTTEPPGGSTQSAISRSGLLFAISAYVLWGVLPIYFLALEPTGPFEIVAWRILLSLVFCALLIMVTRAWRTFIALLADRRVVLTMGLAGVLIFVNWQTYVYATLSGQVVEAALGYFINPIVTVFLGVLVLRERLNATQWIAVGISLVAVVVLAVGYGQLPWIALVLAFSFGVYGLIKKRVGPKVDAVSGLTLETAWLAPVAVVQLIVVASTTGLTLGQGGAWHTVLLLLAGAVTAVPLLLFAAASRRLPLIHMGFIQYFAPFIQFIVGVFVLHEPMPPGRWVGFALVWVALVVLTFDLVRGARAARRQVAALT</sequence>
<dbReference type="InterPro" id="IPR004626">
    <property type="entry name" value="RarD"/>
</dbReference>
<protein>
    <submittedName>
        <fullName evidence="10">EamA family transporter RarD</fullName>
    </submittedName>
</protein>
<dbReference type="SUPFAM" id="SSF103481">
    <property type="entry name" value="Multidrug resistance efflux transporter EmrE"/>
    <property type="match status" value="2"/>
</dbReference>
<dbReference type="EMBL" id="CP158374">
    <property type="protein sequence ID" value="XBX83191.1"/>
    <property type="molecule type" value="Genomic_DNA"/>
</dbReference>
<evidence type="ECO:0000259" key="9">
    <source>
        <dbReference type="Pfam" id="PF00892"/>
    </source>
</evidence>
<feature type="transmembrane region" description="Helical" evidence="8">
    <location>
        <begin position="283"/>
        <end position="303"/>
    </location>
</feature>
<dbReference type="NCBIfam" id="TIGR00688">
    <property type="entry name" value="rarD"/>
    <property type="match status" value="1"/>
</dbReference>
<keyword evidence="6 8" id="KW-1133">Transmembrane helix</keyword>
<feature type="transmembrane region" description="Helical" evidence="8">
    <location>
        <begin position="259"/>
        <end position="277"/>
    </location>
</feature>
<evidence type="ECO:0000256" key="6">
    <source>
        <dbReference type="ARBA" id="ARBA00022989"/>
    </source>
</evidence>
<evidence type="ECO:0000256" key="8">
    <source>
        <dbReference type="SAM" id="Phobius"/>
    </source>
</evidence>
<feature type="transmembrane region" description="Helical" evidence="8">
    <location>
        <begin position="164"/>
        <end position="180"/>
    </location>
</feature>
<feature type="transmembrane region" description="Helical" evidence="8">
    <location>
        <begin position="21"/>
        <end position="40"/>
    </location>
</feature>
<evidence type="ECO:0000256" key="7">
    <source>
        <dbReference type="ARBA" id="ARBA00023136"/>
    </source>
</evidence>
<feature type="transmembrane region" description="Helical" evidence="8">
    <location>
        <begin position="52"/>
        <end position="73"/>
    </location>
</feature>
<dbReference type="RefSeq" id="WP_350349195.1">
    <property type="nucleotide sequence ID" value="NZ_CP158374.1"/>
</dbReference>
<feature type="domain" description="EamA" evidence="9">
    <location>
        <begin position="21"/>
        <end position="156"/>
    </location>
</feature>
<evidence type="ECO:0000256" key="1">
    <source>
        <dbReference type="ARBA" id="ARBA00004651"/>
    </source>
</evidence>
<evidence type="ECO:0000256" key="5">
    <source>
        <dbReference type="ARBA" id="ARBA00022692"/>
    </source>
</evidence>
<keyword evidence="4" id="KW-1003">Cell membrane</keyword>
<dbReference type="Pfam" id="PF00892">
    <property type="entry name" value="EamA"/>
    <property type="match status" value="1"/>
</dbReference>
<feature type="transmembrane region" description="Helical" evidence="8">
    <location>
        <begin position="200"/>
        <end position="220"/>
    </location>
</feature>
<proteinExistence type="inferred from homology"/>
<comment type="similarity">
    <text evidence="2">Belongs to the EamA transporter family.</text>
</comment>
<dbReference type="InterPro" id="IPR000620">
    <property type="entry name" value="EamA_dom"/>
</dbReference>
<evidence type="ECO:0000256" key="4">
    <source>
        <dbReference type="ARBA" id="ARBA00022475"/>
    </source>
</evidence>
<keyword evidence="3" id="KW-0813">Transport</keyword>
<feature type="transmembrane region" description="Helical" evidence="8">
    <location>
        <begin position="226"/>
        <end position="247"/>
    </location>
</feature>
<dbReference type="AlphaFoldDB" id="A0AAU7W992"/>
<dbReference type="InterPro" id="IPR037185">
    <property type="entry name" value="EmrE-like"/>
</dbReference>
<evidence type="ECO:0000256" key="2">
    <source>
        <dbReference type="ARBA" id="ARBA00007362"/>
    </source>
</evidence>